<dbReference type="Proteomes" id="UP000509510">
    <property type="component" value="Chromosome III"/>
</dbReference>
<dbReference type="GeneID" id="55994254"/>
<evidence type="ECO:0000313" key="5">
    <source>
        <dbReference type="Proteomes" id="UP000509510"/>
    </source>
</evidence>
<feature type="repeat" description="ANK" evidence="3">
    <location>
        <begin position="889"/>
        <end position="921"/>
    </location>
</feature>
<dbReference type="EMBL" id="CP055900">
    <property type="protein sequence ID" value="QKX59623.1"/>
    <property type="molecule type" value="Genomic_DNA"/>
</dbReference>
<gene>
    <name evidence="4" type="ORF">TRUGW13939_06760</name>
</gene>
<protein>
    <submittedName>
        <fullName evidence="4">Uncharacterized protein</fullName>
    </submittedName>
</protein>
<dbReference type="PANTHER" id="PTHR24123:SF33">
    <property type="entry name" value="PROTEIN HOS4"/>
    <property type="match status" value="1"/>
</dbReference>
<proteinExistence type="predicted"/>
<dbReference type="KEGG" id="trg:TRUGW13939_06760"/>
<dbReference type="Pfam" id="PF00023">
    <property type="entry name" value="Ank"/>
    <property type="match status" value="1"/>
</dbReference>
<evidence type="ECO:0000256" key="1">
    <source>
        <dbReference type="ARBA" id="ARBA00022737"/>
    </source>
</evidence>
<keyword evidence="2 3" id="KW-0040">ANK repeat</keyword>
<dbReference type="PANTHER" id="PTHR24123">
    <property type="entry name" value="ANKYRIN REPEAT-CONTAINING"/>
    <property type="match status" value="1"/>
</dbReference>
<accession>A0A7H8R409</accession>
<dbReference type="InterPro" id="IPR036770">
    <property type="entry name" value="Ankyrin_rpt-contain_sf"/>
</dbReference>
<name>A0A7H8R409_TALRU</name>
<dbReference type="Pfam" id="PF12796">
    <property type="entry name" value="Ank_2"/>
    <property type="match status" value="4"/>
</dbReference>
<organism evidence="4 5">
    <name type="scientific">Talaromyces rugulosus</name>
    <name type="common">Penicillium rugulosum</name>
    <dbReference type="NCBI Taxonomy" id="121627"/>
    <lineage>
        <taxon>Eukaryota</taxon>
        <taxon>Fungi</taxon>
        <taxon>Dikarya</taxon>
        <taxon>Ascomycota</taxon>
        <taxon>Pezizomycotina</taxon>
        <taxon>Eurotiomycetes</taxon>
        <taxon>Eurotiomycetidae</taxon>
        <taxon>Eurotiales</taxon>
        <taxon>Trichocomaceae</taxon>
        <taxon>Talaromyces</taxon>
        <taxon>Talaromyces sect. Islandici</taxon>
    </lineage>
</organism>
<feature type="repeat" description="ANK" evidence="3">
    <location>
        <begin position="412"/>
        <end position="444"/>
    </location>
</feature>
<feature type="repeat" description="ANK" evidence="3">
    <location>
        <begin position="236"/>
        <end position="269"/>
    </location>
</feature>
<evidence type="ECO:0000256" key="3">
    <source>
        <dbReference type="PROSITE-ProRule" id="PRU00023"/>
    </source>
</evidence>
<reference evidence="5" key="1">
    <citation type="submission" date="2020-06" db="EMBL/GenBank/DDBJ databases">
        <title>A chromosome-scale genome assembly of Talaromyces rugulosus W13939.</title>
        <authorList>
            <person name="Wang B."/>
            <person name="Guo L."/>
            <person name="Ye K."/>
            <person name="Wang L."/>
        </authorList>
    </citation>
    <scope>NUCLEOTIDE SEQUENCE [LARGE SCALE GENOMIC DNA]</scope>
    <source>
        <strain evidence="5">W13939</strain>
    </source>
</reference>
<feature type="repeat" description="ANK" evidence="3">
    <location>
        <begin position="303"/>
        <end position="329"/>
    </location>
</feature>
<keyword evidence="5" id="KW-1185">Reference proteome</keyword>
<keyword evidence="1" id="KW-0677">Repeat</keyword>
<evidence type="ECO:0000313" key="4">
    <source>
        <dbReference type="EMBL" id="QKX59623.1"/>
    </source>
</evidence>
<dbReference type="SUPFAM" id="SSF48403">
    <property type="entry name" value="Ankyrin repeat"/>
    <property type="match status" value="2"/>
</dbReference>
<dbReference type="Gene3D" id="1.25.40.20">
    <property type="entry name" value="Ankyrin repeat-containing domain"/>
    <property type="match status" value="5"/>
</dbReference>
<dbReference type="InterPro" id="IPR051165">
    <property type="entry name" value="Multifunctional_ANK_Repeat"/>
</dbReference>
<dbReference type="AlphaFoldDB" id="A0A7H8R409"/>
<sequence>MDAFVEPGADVYEVLKALPADLNVMYNKLLRQHAKRSNVPDEIQVFILQFVTHATRPLRLLEIAEIVKATLVPTEHRSLKETKDLVRAACGPLLEVLPDETVPVVHHSFTEFLKGFTRTNAANDCFYPVLEAAPTNKRLAVACLDYLRSGCLDNLEIKKRDSTSEFFRPKKSRQSKVRLQFPFLEYAAENWYIHSNRAIQDGADMKFLYNILNTFFADKQRLLAWLDIDWPTTEIHGLTPLHIASRTGLAEYAACLLQQGDINPDVRDSHGNTPLYWAATSGDAGVARILLANGADPDGEAHTGLKPLHAAASNNCVEVVKTLLFAGVDPLTPKTKENPGRFCGNAPVSVGHTPLMYACNNGHVGAVSELLPYLKDIETCHKALNWAASGGHATLVFRILQHPGVDVNAKVRGDTALFRACKESDQNTIEVLLRAGADPNIICSYSGDEFAGIGGHKWSGDNKTEPRGYAALHALCGLGHLPHGSVIAECLGILLKAGADVNVKSEAGFTALGYTFNNNLKIVKLLLEAGGGGGISIHTDGSSDDELLPQIMGTGVVNINERLQDSGKTPLHCRVEGLRCESVLNFLRYKPDINTTDSDGNGPLHMAMRNWNMEGDVIDALLSAGADPSLRNKHGDTPLHVTIGECQNFASNLMNAGANLESQNHKGETPLFKFIYASKRSTLKENLETYEILLALGACLDTRNYKGQTLLHNCVTMKGRVGRLIGLGLDPDATDYAGNTLFHNIAAKEPSPDKAETMKHLFSLGLDIDKPNNTGDTVLHVVCSRSFTERTRPMEQQPLEYALSVYKNMNPRAFHGVQPLHIAASVSETYVLQLLNAGVDMFTKTDDGSTVLHIAARTRQPNVVGLVLSKLTGLDEERRYAFINMRDSSGMTAFDYACRSGCPEIVLTLLEGGADLNLLTGSRYSLFGGLVYFEAENEKWDRCDKRTMGQALNAAGILLNDKARPYRGPGNIPSSYTSGSLAVEHDTTRLDEILNLIVAHGGISKKASLNNAMHIAASNHYEYTFKLLAHLRDRLFPDISTITPNNYSTQDPDFRTCRYRYSATK</sequence>
<evidence type="ECO:0000256" key="2">
    <source>
        <dbReference type="ARBA" id="ARBA00023043"/>
    </source>
</evidence>
<dbReference type="InterPro" id="IPR002110">
    <property type="entry name" value="Ankyrin_rpt"/>
</dbReference>
<feature type="repeat" description="ANK" evidence="3">
    <location>
        <begin position="270"/>
        <end position="302"/>
    </location>
</feature>
<feature type="repeat" description="ANK" evidence="3">
    <location>
        <begin position="599"/>
        <end position="633"/>
    </location>
</feature>
<dbReference type="PROSITE" id="PS50297">
    <property type="entry name" value="ANK_REP_REGION"/>
    <property type="match status" value="6"/>
</dbReference>
<dbReference type="OrthoDB" id="4224903at2759"/>
<dbReference type="PROSITE" id="PS50088">
    <property type="entry name" value="ANK_REPEAT"/>
    <property type="match status" value="7"/>
</dbReference>
<dbReference type="SMART" id="SM00248">
    <property type="entry name" value="ANK"/>
    <property type="match status" value="17"/>
</dbReference>
<dbReference type="RefSeq" id="XP_035345801.1">
    <property type="nucleotide sequence ID" value="XM_035489908.1"/>
</dbReference>
<feature type="repeat" description="ANK" evidence="3">
    <location>
        <begin position="467"/>
        <end position="506"/>
    </location>
</feature>
<dbReference type="PRINTS" id="PR01415">
    <property type="entry name" value="ANKYRIN"/>
</dbReference>